<gene>
    <name evidence="1" type="ORF">KI387_038345</name>
</gene>
<name>A0AA38CD47_TAXCH</name>
<feature type="non-terminal residue" evidence="1">
    <location>
        <position position="144"/>
    </location>
</feature>
<comment type="caution">
    <text evidence="1">The sequence shown here is derived from an EMBL/GenBank/DDBJ whole genome shotgun (WGS) entry which is preliminary data.</text>
</comment>
<proteinExistence type="predicted"/>
<reference evidence="1 2" key="1">
    <citation type="journal article" date="2021" name="Nat. Plants">
        <title>The Taxus genome provides insights into paclitaxel biosynthesis.</title>
        <authorList>
            <person name="Xiong X."/>
            <person name="Gou J."/>
            <person name="Liao Q."/>
            <person name="Li Y."/>
            <person name="Zhou Q."/>
            <person name="Bi G."/>
            <person name="Li C."/>
            <person name="Du R."/>
            <person name="Wang X."/>
            <person name="Sun T."/>
            <person name="Guo L."/>
            <person name="Liang H."/>
            <person name="Lu P."/>
            <person name="Wu Y."/>
            <person name="Zhang Z."/>
            <person name="Ro D.K."/>
            <person name="Shang Y."/>
            <person name="Huang S."/>
            <person name="Yan J."/>
        </authorList>
    </citation>
    <scope>NUCLEOTIDE SEQUENCE [LARGE SCALE GENOMIC DNA]</scope>
    <source>
        <strain evidence="1">Ta-2019</strain>
    </source>
</reference>
<dbReference type="Proteomes" id="UP000824469">
    <property type="component" value="Unassembled WGS sequence"/>
</dbReference>
<evidence type="ECO:0000313" key="1">
    <source>
        <dbReference type="EMBL" id="KAH9294757.1"/>
    </source>
</evidence>
<sequence>MCVSTSSSVRQGRILVDLCVMRHDTHCLCATSVRLGRTISSVDTHCRAPLLCALGAPFPLSTLIVVRHFCAPWAHHFLCRHSLSLLCALGAPFPLSTLIVVRHFCAPWAHHFLCRHSLSCATSVRLGRTISSVDTHCHAVRLGR</sequence>
<accession>A0AA38CD47</accession>
<dbReference type="EMBL" id="JAHRHJ020000011">
    <property type="protein sequence ID" value="KAH9294757.1"/>
    <property type="molecule type" value="Genomic_DNA"/>
</dbReference>
<protein>
    <submittedName>
        <fullName evidence="1">Uncharacterized protein</fullName>
    </submittedName>
</protein>
<keyword evidence="2" id="KW-1185">Reference proteome</keyword>
<dbReference type="AlphaFoldDB" id="A0AA38CD47"/>
<organism evidence="1 2">
    <name type="scientific">Taxus chinensis</name>
    <name type="common">Chinese yew</name>
    <name type="synonym">Taxus wallichiana var. chinensis</name>
    <dbReference type="NCBI Taxonomy" id="29808"/>
    <lineage>
        <taxon>Eukaryota</taxon>
        <taxon>Viridiplantae</taxon>
        <taxon>Streptophyta</taxon>
        <taxon>Embryophyta</taxon>
        <taxon>Tracheophyta</taxon>
        <taxon>Spermatophyta</taxon>
        <taxon>Pinopsida</taxon>
        <taxon>Pinidae</taxon>
        <taxon>Conifers II</taxon>
        <taxon>Cupressales</taxon>
        <taxon>Taxaceae</taxon>
        <taxon>Taxus</taxon>
    </lineage>
</organism>
<evidence type="ECO:0000313" key="2">
    <source>
        <dbReference type="Proteomes" id="UP000824469"/>
    </source>
</evidence>